<evidence type="ECO:0000256" key="1">
    <source>
        <dbReference type="ARBA" id="ARBA00010048"/>
    </source>
</evidence>
<name>A0A7S0ZKK3_9RHOD</name>
<dbReference type="GO" id="GO:0005737">
    <property type="term" value="C:cytoplasm"/>
    <property type="evidence" value="ECO:0007669"/>
    <property type="project" value="TreeGrafter"/>
</dbReference>
<dbReference type="GO" id="GO:1990115">
    <property type="term" value="P:RNA polymerase III assembly"/>
    <property type="evidence" value="ECO:0007669"/>
    <property type="project" value="TreeGrafter"/>
</dbReference>
<dbReference type="InterPro" id="IPR009053">
    <property type="entry name" value="Prefoldin"/>
</dbReference>
<dbReference type="InterPro" id="IPR011599">
    <property type="entry name" value="PFD_alpha_archaea"/>
</dbReference>
<protein>
    <recommendedName>
        <fullName evidence="4">Prefoldin subunit 5</fullName>
    </recommendedName>
</protein>
<feature type="coiled-coil region" evidence="2">
    <location>
        <begin position="16"/>
        <end position="50"/>
    </location>
</feature>
<dbReference type="GO" id="GO:0051082">
    <property type="term" value="F:unfolded protein binding"/>
    <property type="evidence" value="ECO:0007669"/>
    <property type="project" value="InterPro"/>
</dbReference>
<evidence type="ECO:0000256" key="2">
    <source>
        <dbReference type="SAM" id="Coils"/>
    </source>
</evidence>
<dbReference type="PANTHER" id="PTHR12674:SF2">
    <property type="entry name" value="PREFOLDIN SUBUNIT 5"/>
    <property type="match status" value="1"/>
</dbReference>
<gene>
    <name evidence="3" type="ORF">TOLI1172_LOCUS9035</name>
</gene>
<dbReference type="InterPro" id="IPR004127">
    <property type="entry name" value="Prefoldin_subunit_alpha"/>
</dbReference>
<keyword evidence="2" id="KW-0175">Coiled coil</keyword>
<dbReference type="AlphaFoldDB" id="A0A7S0ZKK3"/>
<dbReference type="GO" id="GO:0006457">
    <property type="term" value="P:protein folding"/>
    <property type="evidence" value="ECO:0007669"/>
    <property type="project" value="InterPro"/>
</dbReference>
<comment type="similarity">
    <text evidence="1">Belongs to the prefoldin subunit alpha family.</text>
</comment>
<organism evidence="3">
    <name type="scientific">Timspurckia oligopyrenoides</name>
    <dbReference type="NCBI Taxonomy" id="708627"/>
    <lineage>
        <taxon>Eukaryota</taxon>
        <taxon>Rhodophyta</taxon>
        <taxon>Bangiophyceae</taxon>
        <taxon>Porphyridiales</taxon>
        <taxon>Porphyridiaceae</taxon>
        <taxon>Timspurckia</taxon>
    </lineage>
</organism>
<dbReference type="CDD" id="cd23157">
    <property type="entry name" value="Prefoldin_5"/>
    <property type="match status" value="1"/>
</dbReference>
<accession>A0A7S0ZKK3</accession>
<proteinExistence type="inferred from homology"/>
<dbReference type="PANTHER" id="PTHR12674">
    <property type="entry name" value="PREFOLDIN SUBUNIT 5"/>
    <property type="match status" value="1"/>
</dbReference>
<reference evidence="3" key="1">
    <citation type="submission" date="2021-01" db="EMBL/GenBank/DDBJ databases">
        <authorList>
            <person name="Corre E."/>
            <person name="Pelletier E."/>
            <person name="Niang G."/>
            <person name="Scheremetjew M."/>
            <person name="Finn R."/>
            <person name="Kale V."/>
            <person name="Holt S."/>
            <person name="Cochrane G."/>
            <person name="Meng A."/>
            <person name="Brown T."/>
            <person name="Cohen L."/>
        </authorList>
    </citation>
    <scope>NUCLEOTIDE SEQUENCE</scope>
    <source>
        <strain evidence="3">CCMP3278</strain>
    </source>
</reference>
<dbReference type="EMBL" id="HBFP01012492">
    <property type="protein sequence ID" value="CAD8824636.1"/>
    <property type="molecule type" value="Transcribed_RNA"/>
</dbReference>
<dbReference type="Pfam" id="PF02996">
    <property type="entry name" value="Prefoldin"/>
    <property type="match status" value="1"/>
</dbReference>
<dbReference type="Gene3D" id="1.10.287.370">
    <property type="match status" value="1"/>
</dbReference>
<evidence type="ECO:0000313" key="3">
    <source>
        <dbReference type="EMBL" id="CAD8824636.1"/>
    </source>
</evidence>
<dbReference type="NCBIfam" id="TIGR00293">
    <property type="entry name" value="prefoldin subunit alpha"/>
    <property type="match status" value="1"/>
</dbReference>
<dbReference type="GO" id="GO:1990114">
    <property type="term" value="P:RNA polymerase II core complex assembly"/>
    <property type="evidence" value="ECO:0007669"/>
    <property type="project" value="TreeGrafter"/>
</dbReference>
<dbReference type="SUPFAM" id="SSF46579">
    <property type="entry name" value="Prefoldin"/>
    <property type="match status" value="1"/>
</dbReference>
<evidence type="ECO:0008006" key="4">
    <source>
        <dbReference type="Google" id="ProtNLM"/>
    </source>
</evidence>
<sequence>MASPDPGSISLGSLSIEQLQQLRQAGQQELEFLNQSVAQLQNAVDRLQSSRSCAMEYSNLQQDNPLMVPLTSSIYVEGVVKNDQILLVDLGTGYFAERTPEQAAEYFKRRVVTVKEQIEKASSALSQKRQHVEAVTIVLQRKVALSAQQS</sequence>
<dbReference type="GO" id="GO:1990113">
    <property type="term" value="P:RNA polymerase I assembly"/>
    <property type="evidence" value="ECO:0007669"/>
    <property type="project" value="TreeGrafter"/>
</dbReference>
<dbReference type="GO" id="GO:0016272">
    <property type="term" value="C:prefoldin complex"/>
    <property type="evidence" value="ECO:0007669"/>
    <property type="project" value="InterPro"/>
</dbReference>